<name>A0A1L3Q2G9_9EURY</name>
<organism evidence="4 7">
    <name type="scientific">Methanohalophilus halophilus</name>
    <dbReference type="NCBI Taxonomy" id="2177"/>
    <lineage>
        <taxon>Archaea</taxon>
        <taxon>Methanobacteriati</taxon>
        <taxon>Methanobacteriota</taxon>
        <taxon>Stenosarchaea group</taxon>
        <taxon>Methanomicrobia</taxon>
        <taxon>Methanosarcinales</taxon>
        <taxon>Methanosarcinaceae</taxon>
        <taxon>Methanohalophilus</taxon>
    </lineage>
</organism>
<dbReference type="SUPFAM" id="SSF52540">
    <property type="entry name" value="P-loop containing nucleoside triphosphate hydrolases"/>
    <property type="match status" value="1"/>
</dbReference>
<gene>
    <name evidence="4" type="ORF">BHR79_05955</name>
    <name evidence="5" type="ORF">EFE40_04300</name>
    <name evidence="6" type="ORF">SAMN04515625_1901</name>
</gene>
<evidence type="ECO:0000313" key="6">
    <source>
        <dbReference type="EMBL" id="SDW92583.1"/>
    </source>
</evidence>
<protein>
    <submittedName>
        <fullName evidence="6">Flagellar protein FlaI</fullName>
    </submittedName>
    <submittedName>
        <fullName evidence="4">Secretion system protein E</fullName>
    </submittedName>
</protein>
<dbReference type="Pfam" id="PF23990">
    <property type="entry name" value="PilB3_N"/>
    <property type="match status" value="1"/>
</dbReference>
<keyword evidence="7" id="KW-1185">Reference proteome</keyword>
<sequence length="548" mass="63094">MKDLAHGIEDYNQACLYNRSFLDKLQFWKGHPETLPAYEPDIHGDLVDFEIPERYEEIERYWVDEPYVFVSILKRLGIYRYEVVEPSLSVYEKDILERTYSDLKDILTIDETTCADSDRDIILVSKALSLFKRYHIPLDVASKYRILYYLRRNFLGFGKINPLMMDSDIEDISCDGVDIPIYLYHRKYLNIETNISYTEDKLNSFVITLCQRSGKHISVSEPLVDATLNDGSRLQATLGKEITTRGSSFNVRKFRGDPITPVDLINFGTCNLEMMVYFWLAIENGFSAIFAGGTASGKTTMLNAISLFIPPLSKIVSIEDTREIMMYHDNWIAGVTRDSISRSGAGEVSMYDLLKSALRQRPENLIVGEVRGKEALTLFQALSTGHTTYSTMHAGDVQTVVNRLENEPINVPHVMLQSLDILCIQRQVYLDDKRVRRLDNLVEFTGIDPKSGDIRINELYQWDSTKDEFYHNGQSNVLKLIVQKKGWSPKKLQEETHNRHMILEYLLDHDIRDYISISLLVKTYATSPEIVLDAIENDTLIDLLQQER</sequence>
<dbReference type="GO" id="GO:0016887">
    <property type="term" value="F:ATP hydrolysis activity"/>
    <property type="evidence" value="ECO:0007669"/>
    <property type="project" value="InterPro"/>
</dbReference>
<dbReference type="EMBL" id="RJJG01000003">
    <property type="protein sequence ID" value="RNI09872.1"/>
    <property type="molecule type" value="Genomic_DNA"/>
</dbReference>
<dbReference type="Gene3D" id="3.30.450.380">
    <property type="match status" value="1"/>
</dbReference>
<dbReference type="CDD" id="cd01130">
    <property type="entry name" value="VirB11-like_ATPase"/>
    <property type="match status" value="1"/>
</dbReference>
<reference evidence="6 8" key="2">
    <citation type="submission" date="2016-10" db="EMBL/GenBank/DDBJ databases">
        <authorList>
            <person name="de Groot N.N."/>
        </authorList>
    </citation>
    <scope>NUCLEOTIDE SEQUENCE [LARGE SCALE GENOMIC DNA]</scope>
    <source>
        <strain evidence="6 8">Z-7982</strain>
    </source>
</reference>
<dbReference type="InterPro" id="IPR027417">
    <property type="entry name" value="P-loop_NTPase"/>
</dbReference>
<evidence type="ECO:0000313" key="8">
    <source>
        <dbReference type="Proteomes" id="UP000198669"/>
    </source>
</evidence>
<dbReference type="KEGG" id="mhaz:BHR79_05955"/>
<evidence type="ECO:0000313" key="4">
    <source>
        <dbReference type="EMBL" id="APH39072.1"/>
    </source>
</evidence>
<evidence type="ECO:0000313" key="9">
    <source>
        <dbReference type="Proteomes" id="UP000267921"/>
    </source>
</evidence>
<dbReference type="Gene3D" id="3.40.50.300">
    <property type="entry name" value="P-loop containing nucleotide triphosphate hydrolases"/>
    <property type="match status" value="1"/>
</dbReference>
<feature type="domain" description="PilB3-like N-terminal" evidence="3">
    <location>
        <begin position="29"/>
        <end position="87"/>
    </location>
</feature>
<dbReference type="InterPro" id="IPR001482">
    <property type="entry name" value="T2SS/T4SS_dom"/>
</dbReference>
<evidence type="ECO:0000259" key="2">
    <source>
        <dbReference type="Pfam" id="PF00437"/>
    </source>
</evidence>
<dbReference type="STRING" id="2177.BHR79_05955"/>
<dbReference type="AlphaFoldDB" id="A0A1L3Q2G9"/>
<evidence type="ECO:0000256" key="1">
    <source>
        <dbReference type="ARBA" id="ARBA00006611"/>
    </source>
</evidence>
<dbReference type="PANTHER" id="PTHR30486">
    <property type="entry name" value="TWITCHING MOTILITY PROTEIN PILT"/>
    <property type="match status" value="1"/>
</dbReference>
<dbReference type="Proteomes" id="UP000186879">
    <property type="component" value="Chromosome"/>
</dbReference>
<comment type="similarity">
    <text evidence="1">Belongs to the GSP E family.</text>
</comment>
<evidence type="ECO:0000313" key="5">
    <source>
        <dbReference type="EMBL" id="RNI09872.1"/>
    </source>
</evidence>
<reference evidence="5 9" key="3">
    <citation type="submission" date="2018-10" db="EMBL/GenBank/DDBJ databases">
        <title>Cultivation of a novel Methanohalophilus strain from Kebrit Deep of the Red Sea and a genomic comparison of members of the genus Methanohalophilus.</title>
        <authorList>
            <person name="Guan Y."/>
            <person name="Ngugi D.K."/>
            <person name="Stingl U."/>
        </authorList>
    </citation>
    <scope>NUCLEOTIDE SEQUENCE [LARGE SCALE GENOMIC DNA]</scope>
    <source>
        <strain evidence="5 9">DSM 3094</strain>
    </source>
</reference>
<keyword evidence="6" id="KW-0282">Flagellum</keyword>
<dbReference type="InterPro" id="IPR056570">
    <property type="entry name" value="PilB3-like_N"/>
</dbReference>
<feature type="domain" description="Bacterial type II secretion system protein E" evidence="2">
    <location>
        <begin position="219"/>
        <end position="475"/>
    </location>
</feature>
<dbReference type="OrthoDB" id="33500at2157"/>
<dbReference type="PANTHER" id="PTHR30486:SF6">
    <property type="entry name" value="TYPE IV PILUS RETRACTATION ATPASE PILT"/>
    <property type="match status" value="1"/>
</dbReference>
<dbReference type="Proteomes" id="UP000198669">
    <property type="component" value="Unassembled WGS sequence"/>
</dbReference>
<evidence type="ECO:0000313" key="7">
    <source>
        <dbReference type="Proteomes" id="UP000186879"/>
    </source>
</evidence>
<proteinExistence type="inferred from homology"/>
<keyword evidence="6" id="KW-0969">Cilium</keyword>
<evidence type="ECO:0000259" key="3">
    <source>
        <dbReference type="Pfam" id="PF23990"/>
    </source>
</evidence>
<keyword evidence="6" id="KW-0966">Cell projection</keyword>
<dbReference type="Pfam" id="PF00437">
    <property type="entry name" value="T2SSE"/>
    <property type="match status" value="1"/>
</dbReference>
<dbReference type="GeneID" id="30583291"/>
<reference evidence="4 7" key="1">
    <citation type="submission" date="2016-10" db="EMBL/GenBank/DDBJ databases">
        <title>Methanohalophilus halophilus.</title>
        <authorList>
            <person name="L'haridon S."/>
        </authorList>
    </citation>
    <scope>NUCLEOTIDE SEQUENCE [LARGE SCALE GENOMIC DNA]</scope>
    <source>
        <strain evidence="4 7">Z-7982</strain>
    </source>
</reference>
<dbReference type="Proteomes" id="UP000267921">
    <property type="component" value="Unassembled WGS sequence"/>
</dbReference>
<dbReference type="RefSeq" id="WP_072561509.1">
    <property type="nucleotide sequence ID" value="NZ_CP017921.1"/>
</dbReference>
<accession>A0A1L3Q2G9</accession>
<dbReference type="EMBL" id="FNMU01000006">
    <property type="protein sequence ID" value="SDW92583.1"/>
    <property type="molecule type" value="Genomic_DNA"/>
</dbReference>
<dbReference type="EMBL" id="CP017921">
    <property type="protein sequence ID" value="APH39072.1"/>
    <property type="molecule type" value="Genomic_DNA"/>
</dbReference>
<dbReference type="InterPro" id="IPR050921">
    <property type="entry name" value="T4SS_GSP_E_ATPase"/>
</dbReference>